<keyword evidence="4" id="KW-0540">Nuclease</keyword>
<evidence type="ECO:0000256" key="3">
    <source>
        <dbReference type="ARBA" id="ARBA00006958"/>
    </source>
</evidence>
<evidence type="ECO:0000313" key="11">
    <source>
        <dbReference type="Proteomes" id="UP000634136"/>
    </source>
</evidence>
<feature type="domain" description="DUF8040" evidence="9">
    <location>
        <begin position="2"/>
        <end position="46"/>
    </location>
</feature>
<evidence type="ECO:0000256" key="5">
    <source>
        <dbReference type="ARBA" id="ARBA00022723"/>
    </source>
</evidence>
<dbReference type="Pfam" id="PF26138">
    <property type="entry name" value="DUF8040"/>
    <property type="match status" value="1"/>
</dbReference>
<dbReference type="GO" id="GO:0016787">
    <property type="term" value="F:hydrolase activity"/>
    <property type="evidence" value="ECO:0007669"/>
    <property type="project" value="UniProtKB-KW"/>
</dbReference>
<protein>
    <submittedName>
        <fullName evidence="10">Protein ALP1-like</fullName>
    </submittedName>
</protein>
<evidence type="ECO:0000256" key="4">
    <source>
        <dbReference type="ARBA" id="ARBA00022722"/>
    </source>
</evidence>
<evidence type="ECO:0000256" key="6">
    <source>
        <dbReference type="ARBA" id="ARBA00022801"/>
    </source>
</evidence>
<name>A0A834WP47_9FABA</name>
<accession>A0A834WP47</accession>
<keyword evidence="7" id="KW-0539">Nucleus</keyword>
<gene>
    <name evidence="10" type="ORF">G2W53_017580</name>
</gene>
<dbReference type="Proteomes" id="UP000634136">
    <property type="component" value="Unassembled WGS sequence"/>
</dbReference>
<dbReference type="InterPro" id="IPR027806">
    <property type="entry name" value="HARBI1_dom"/>
</dbReference>
<sequence length="249" mass="28615">MGIEEMIAIFLHIIAHDVKNRIVKRQVPQSDETISRQFHLVLNAVLCLQSILLRKPTSVLEGSTDIKWKWFKDMQFIYVLPGWEGSAHDSRVLRNAISIRNGLKVPRGYYNLCDTGYPNEEGFLTPYREDEERIILVEASEAWNNWQWSKLENAMLVECCLELCAKENCKQENGQFKPGFYLLVTKLLELKLHGCGLKAHPHIDGRLRLLKKQHGAIVEMLAASGFGWNDKGKCVVVDKDVFDDWTKVC</sequence>
<keyword evidence="6" id="KW-0378">Hydrolase</keyword>
<comment type="similarity">
    <text evidence="3">Belongs to the HARBI1 family.</text>
</comment>
<evidence type="ECO:0000256" key="1">
    <source>
        <dbReference type="ARBA" id="ARBA00001968"/>
    </source>
</evidence>
<dbReference type="AlphaFoldDB" id="A0A834WP47"/>
<evidence type="ECO:0000256" key="2">
    <source>
        <dbReference type="ARBA" id="ARBA00004123"/>
    </source>
</evidence>
<dbReference type="PANTHER" id="PTHR22930:SF293">
    <property type="entry name" value="PROTEIN ALP1-LIKE"/>
    <property type="match status" value="1"/>
</dbReference>
<keyword evidence="11" id="KW-1185">Reference proteome</keyword>
<keyword evidence="5" id="KW-0479">Metal-binding</keyword>
<organism evidence="10 11">
    <name type="scientific">Senna tora</name>
    <dbReference type="NCBI Taxonomy" id="362788"/>
    <lineage>
        <taxon>Eukaryota</taxon>
        <taxon>Viridiplantae</taxon>
        <taxon>Streptophyta</taxon>
        <taxon>Embryophyta</taxon>
        <taxon>Tracheophyta</taxon>
        <taxon>Spermatophyta</taxon>
        <taxon>Magnoliopsida</taxon>
        <taxon>eudicotyledons</taxon>
        <taxon>Gunneridae</taxon>
        <taxon>Pentapetalae</taxon>
        <taxon>rosids</taxon>
        <taxon>fabids</taxon>
        <taxon>Fabales</taxon>
        <taxon>Fabaceae</taxon>
        <taxon>Caesalpinioideae</taxon>
        <taxon>Cassia clade</taxon>
        <taxon>Senna</taxon>
    </lineage>
</organism>
<dbReference type="GO" id="GO:0005634">
    <property type="term" value="C:nucleus"/>
    <property type="evidence" value="ECO:0007669"/>
    <property type="project" value="UniProtKB-SubCell"/>
</dbReference>
<dbReference type="GO" id="GO:0046872">
    <property type="term" value="F:metal ion binding"/>
    <property type="evidence" value="ECO:0007669"/>
    <property type="project" value="UniProtKB-KW"/>
</dbReference>
<dbReference type="OrthoDB" id="1699974at2759"/>
<proteinExistence type="inferred from homology"/>
<evidence type="ECO:0000259" key="8">
    <source>
        <dbReference type="Pfam" id="PF13359"/>
    </source>
</evidence>
<comment type="caution">
    <text evidence="10">The sequence shown here is derived from an EMBL/GenBank/DDBJ whole genome shotgun (WGS) entry which is preliminary data.</text>
</comment>
<dbReference type="GO" id="GO:0004518">
    <property type="term" value="F:nuclease activity"/>
    <property type="evidence" value="ECO:0007669"/>
    <property type="project" value="UniProtKB-KW"/>
</dbReference>
<comment type="cofactor">
    <cofactor evidence="1">
        <name>a divalent metal cation</name>
        <dbReference type="ChEBI" id="CHEBI:60240"/>
    </cofactor>
</comment>
<comment type="subcellular location">
    <subcellularLocation>
        <location evidence="2">Nucleus</location>
    </subcellularLocation>
</comment>
<dbReference type="PANTHER" id="PTHR22930">
    <property type="match status" value="1"/>
</dbReference>
<feature type="domain" description="DDE Tnp4" evidence="8">
    <location>
        <begin position="73"/>
        <end position="132"/>
    </location>
</feature>
<dbReference type="InterPro" id="IPR045249">
    <property type="entry name" value="HARBI1-like"/>
</dbReference>
<dbReference type="Pfam" id="PF13359">
    <property type="entry name" value="DDE_Tnp_4"/>
    <property type="match status" value="1"/>
</dbReference>
<evidence type="ECO:0000259" key="9">
    <source>
        <dbReference type="Pfam" id="PF26138"/>
    </source>
</evidence>
<reference evidence="10" key="1">
    <citation type="submission" date="2020-09" db="EMBL/GenBank/DDBJ databases">
        <title>Genome-Enabled Discovery of Anthraquinone Biosynthesis in Senna tora.</title>
        <authorList>
            <person name="Kang S.-H."/>
            <person name="Pandey R.P."/>
            <person name="Lee C.-M."/>
            <person name="Sim J.-S."/>
            <person name="Jeong J.-T."/>
            <person name="Choi B.-S."/>
            <person name="Jung M."/>
            <person name="Ginzburg D."/>
            <person name="Zhao K."/>
            <person name="Won S.Y."/>
            <person name="Oh T.-J."/>
            <person name="Yu Y."/>
            <person name="Kim N.-H."/>
            <person name="Lee O.R."/>
            <person name="Lee T.-H."/>
            <person name="Bashyal P."/>
            <person name="Kim T.-S."/>
            <person name="Lee W.-H."/>
            <person name="Kawkins C."/>
            <person name="Kim C.-K."/>
            <person name="Kim J.S."/>
            <person name="Ahn B.O."/>
            <person name="Rhee S.Y."/>
            <person name="Sohng J.K."/>
        </authorList>
    </citation>
    <scope>NUCLEOTIDE SEQUENCE</scope>
    <source>
        <tissue evidence="10">Leaf</tissue>
    </source>
</reference>
<dbReference type="EMBL" id="JAAIUW010000006">
    <property type="protein sequence ID" value="KAF7826416.1"/>
    <property type="molecule type" value="Genomic_DNA"/>
</dbReference>
<evidence type="ECO:0000256" key="7">
    <source>
        <dbReference type="ARBA" id="ARBA00023242"/>
    </source>
</evidence>
<evidence type="ECO:0000313" key="10">
    <source>
        <dbReference type="EMBL" id="KAF7826416.1"/>
    </source>
</evidence>
<dbReference type="InterPro" id="IPR058353">
    <property type="entry name" value="DUF8040"/>
</dbReference>